<feature type="domain" description="Cytochrome b5 heme-binding" evidence="2">
    <location>
        <begin position="25"/>
        <end position="96"/>
    </location>
</feature>
<sequence length="99" mass="11183">MSIYFDVKTIRELIGDNYCRQPKEFTLKELSQYDGSAGKPAYVAIEGIVYDLSKKAIWGGGTHFGLKAGKDLTKQFRSCHEMNKILSKLPKVGILREQL</sequence>
<dbReference type="Gene3D" id="3.10.120.10">
    <property type="entry name" value="Cytochrome b5-like heme/steroid binding domain"/>
    <property type="match status" value="1"/>
</dbReference>
<dbReference type="AlphaFoldDB" id="A0A1I1JT01"/>
<proteinExistence type="inferred from homology"/>
<evidence type="ECO:0000313" key="4">
    <source>
        <dbReference type="Proteomes" id="UP000199263"/>
    </source>
</evidence>
<protein>
    <submittedName>
        <fullName evidence="3">Predicted heme/steroid binding protein</fullName>
    </submittedName>
</protein>
<dbReference type="Proteomes" id="UP000199263">
    <property type="component" value="Unassembled WGS sequence"/>
</dbReference>
<evidence type="ECO:0000259" key="2">
    <source>
        <dbReference type="SMART" id="SM01117"/>
    </source>
</evidence>
<dbReference type="InterPro" id="IPR036400">
    <property type="entry name" value="Cyt_B5-like_heme/steroid_sf"/>
</dbReference>
<keyword evidence="4" id="KW-1185">Reference proteome</keyword>
<accession>A0A1I1JT01</accession>
<comment type="similarity">
    <text evidence="1">Belongs to the cytochrome b5 family. MAPR subfamily.</text>
</comment>
<evidence type="ECO:0000313" key="3">
    <source>
        <dbReference type="EMBL" id="SFC51704.1"/>
    </source>
</evidence>
<dbReference type="EMBL" id="FOMG01000004">
    <property type="protein sequence ID" value="SFC51704.1"/>
    <property type="molecule type" value="Genomic_DNA"/>
</dbReference>
<dbReference type="InterPro" id="IPR050577">
    <property type="entry name" value="MAPR/NEUFC/NENF-like"/>
</dbReference>
<dbReference type="RefSeq" id="WP_090089243.1">
    <property type="nucleotide sequence ID" value="NZ_FOMG01000004.1"/>
</dbReference>
<dbReference type="PANTHER" id="PTHR10281:SF76">
    <property type="entry name" value="CALCUTTA CUP-RELATED"/>
    <property type="match status" value="1"/>
</dbReference>
<dbReference type="PANTHER" id="PTHR10281">
    <property type="entry name" value="MEMBRANE-ASSOCIATED PROGESTERONE RECEPTOR COMPONENT-RELATED"/>
    <property type="match status" value="1"/>
</dbReference>
<organism evidence="3 4">
    <name type="scientific">Clostridium uliginosum</name>
    <dbReference type="NCBI Taxonomy" id="119641"/>
    <lineage>
        <taxon>Bacteria</taxon>
        <taxon>Bacillati</taxon>
        <taxon>Bacillota</taxon>
        <taxon>Clostridia</taxon>
        <taxon>Eubacteriales</taxon>
        <taxon>Clostridiaceae</taxon>
        <taxon>Clostridium</taxon>
    </lineage>
</organism>
<dbReference type="SMART" id="SM01117">
    <property type="entry name" value="Cyt-b5"/>
    <property type="match status" value="1"/>
</dbReference>
<name>A0A1I1JT01_9CLOT</name>
<evidence type="ECO:0000256" key="1">
    <source>
        <dbReference type="ARBA" id="ARBA00038357"/>
    </source>
</evidence>
<gene>
    <name evidence="3" type="ORF">SAMN05421842_104159</name>
</gene>
<dbReference type="SUPFAM" id="SSF55856">
    <property type="entry name" value="Cytochrome b5-like heme/steroid binding domain"/>
    <property type="match status" value="1"/>
</dbReference>
<reference evidence="3 4" key="1">
    <citation type="submission" date="2016-10" db="EMBL/GenBank/DDBJ databases">
        <authorList>
            <person name="de Groot N.N."/>
        </authorList>
    </citation>
    <scope>NUCLEOTIDE SEQUENCE [LARGE SCALE GENOMIC DNA]</scope>
    <source>
        <strain evidence="3 4">DSM 12992</strain>
    </source>
</reference>
<dbReference type="Pfam" id="PF00173">
    <property type="entry name" value="Cyt-b5"/>
    <property type="match status" value="1"/>
</dbReference>
<dbReference type="InterPro" id="IPR001199">
    <property type="entry name" value="Cyt_B5-like_heme/steroid-bd"/>
</dbReference>
<dbReference type="OrthoDB" id="9785263at2"/>